<dbReference type="GO" id="GO:0003677">
    <property type="term" value="F:DNA binding"/>
    <property type="evidence" value="ECO:0007669"/>
    <property type="project" value="InterPro"/>
</dbReference>
<dbReference type="InterPro" id="IPR004590">
    <property type="entry name" value="ssDNA_annealing_RecT"/>
</dbReference>
<evidence type="ECO:0000313" key="1">
    <source>
        <dbReference type="EMBL" id="DAE02245.1"/>
    </source>
</evidence>
<dbReference type="Pfam" id="PF03837">
    <property type="entry name" value="RecT"/>
    <property type="match status" value="1"/>
</dbReference>
<accession>A0A8S5P6K1</accession>
<name>A0A8S5P6K1_9CAUD</name>
<reference evidence="1" key="1">
    <citation type="journal article" date="2021" name="Proc. Natl. Acad. Sci. U.S.A.">
        <title>A Catalog of Tens of Thousands of Viruses from Human Metagenomes Reveals Hidden Associations with Chronic Diseases.</title>
        <authorList>
            <person name="Tisza M.J."/>
            <person name="Buck C.B."/>
        </authorList>
    </citation>
    <scope>NUCLEOTIDE SEQUENCE</scope>
    <source>
        <strain evidence="1">CttEB8</strain>
    </source>
</reference>
<proteinExistence type="predicted"/>
<dbReference type="NCBIfam" id="TIGR00616">
    <property type="entry name" value="rect"/>
    <property type="match status" value="1"/>
</dbReference>
<protein>
    <submittedName>
        <fullName evidence="1">RecT protein</fullName>
    </submittedName>
</protein>
<dbReference type="GO" id="GO:0006259">
    <property type="term" value="P:DNA metabolic process"/>
    <property type="evidence" value="ECO:0007669"/>
    <property type="project" value="InterPro"/>
</dbReference>
<dbReference type="EMBL" id="BK015344">
    <property type="protein sequence ID" value="DAE02245.1"/>
    <property type="molecule type" value="Genomic_DNA"/>
</dbReference>
<sequence length="282" mass="31917">MSETRVTGLQRLNSYISHNATQEYLKKVLSDKKDAFVSNLVSLVANNAKLQECEPATLMYGAIRATASDLPLDPSFGCAYLIPYKNNKLGITEAQFQIGYKAYVQLALRSGQFKCINCTDVREGELINRNRLTGQIDFKFEQDDKKRNELSIIGFVSYFQLLNGYESTLYMSVEELKAHGLRYSQTYKSPYANVRDSSKWVTDFYEMSRKTVIKLNLSRNAPLSVEMQKAIRDDQAVFRSADVPDYVDNVGDEPLIDKDKASKVAAMFDEAKIVDENVGSKK</sequence>
<organism evidence="1">
    <name type="scientific">Herelleviridae sp. cttEB8</name>
    <dbReference type="NCBI Taxonomy" id="2825832"/>
    <lineage>
        <taxon>Viruses</taxon>
        <taxon>Duplodnaviria</taxon>
        <taxon>Heunggongvirae</taxon>
        <taxon>Uroviricota</taxon>
        <taxon>Caudoviricetes</taxon>
        <taxon>Herelleviridae</taxon>
    </lineage>
</organism>
<dbReference type="InterPro" id="IPR018330">
    <property type="entry name" value="RecT_fam"/>
</dbReference>